<feature type="transmembrane region" description="Helical" evidence="3">
    <location>
        <begin position="256"/>
        <end position="276"/>
    </location>
</feature>
<keyword evidence="3" id="KW-0472">Membrane</keyword>
<keyword evidence="3" id="KW-1133">Transmembrane helix</keyword>
<name>C1EBT2_MICCC</name>
<dbReference type="KEGG" id="mis:MICPUN_102201"/>
<evidence type="ECO:0000259" key="4">
    <source>
        <dbReference type="Pfam" id="PF00892"/>
    </source>
</evidence>
<gene>
    <name evidence="5" type="ORF">MICPUN_102201</name>
</gene>
<feature type="region of interest" description="Disordered" evidence="2">
    <location>
        <begin position="151"/>
        <end position="172"/>
    </location>
</feature>
<feature type="transmembrane region" description="Helical" evidence="3">
    <location>
        <begin position="127"/>
        <end position="145"/>
    </location>
</feature>
<feature type="transmembrane region" description="Helical" evidence="3">
    <location>
        <begin position="40"/>
        <end position="65"/>
    </location>
</feature>
<dbReference type="PANTHER" id="PTHR22911">
    <property type="entry name" value="ACYL-MALONYL CONDENSING ENZYME-RELATED"/>
    <property type="match status" value="1"/>
</dbReference>
<dbReference type="SUPFAM" id="SSF103481">
    <property type="entry name" value="Multidrug resistance efflux transporter EmrE"/>
    <property type="match status" value="2"/>
</dbReference>
<reference evidence="5 6" key="1">
    <citation type="journal article" date="2009" name="Science">
        <title>Green evolution and dynamic adaptations revealed by genomes of the marine picoeukaryotes Micromonas.</title>
        <authorList>
            <person name="Worden A.Z."/>
            <person name="Lee J.H."/>
            <person name="Mock T."/>
            <person name="Rouze P."/>
            <person name="Simmons M.P."/>
            <person name="Aerts A.L."/>
            <person name="Allen A.E."/>
            <person name="Cuvelier M.L."/>
            <person name="Derelle E."/>
            <person name="Everett M.V."/>
            <person name="Foulon E."/>
            <person name="Grimwood J."/>
            <person name="Gundlach H."/>
            <person name="Henrissat B."/>
            <person name="Napoli C."/>
            <person name="McDonald S.M."/>
            <person name="Parker M.S."/>
            <person name="Rombauts S."/>
            <person name="Salamov A."/>
            <person name="Von Dassow P."/>
            <person name="Badger J.H."/>
            <person name="Coutinho P.M."/>
            <person name="Demir E."/>
            <person name="Dubchak I."/>
            <person name="Gentemann C."/>
            <person name="Eikrem W."/>
            <person name="Gready J.E."/>
            <person name="John U."/>
            <person name="Lanier W."/>
            <person name="Lindquist E.A."/>
            <person name="Lucas S."/>
            <person name="Mayer K.F."/>
            <person name="Moreau H."/>
            <person name="Not F."/>
            <person name="Otillar R."/>
            <person name="Panaud O."/>
            <person name="Pangilinan J."/>
            <person name="Paulsen I."/>
            <person name="Piegu B."/>
            <person name="Poliakov A."/>
            <person name="Robbens S."/>
            <person name="Schmutz J."/>
            <person name="Toulza E."/>
            <person name="Wyss T."/>
            <person name="Zelensky A."/>
            <person name="Zhou K."/>
            <person name="Armbrust E.V."/>
            <person name="Bhattacharya D."/>
            <person name="Goodenough U.W."/>
            <person name="Van de Peer Y."/>
            <person name="Grigoriev I.V."/>
        </authorList>
    </citation>
    <scope>NUCLEOTIDE SEQUENCE [LARGE SCALE GENOMIC DNA]</scope>
    <source>
        <strain evidence="6">RCC299 / NOUM17</strain>
    </source>
</reference>
<dbReference type="Proteomes" id="UP000002009">
    <property type="component" value="Chromosome 9"/>
</dbReference>
<evidence type="ECO:0000256" key="1">
    <source>
        <dbReference type="ARBA" id="ARBA00007635"/>
    </source>
</evidence>
<evidence type="ECO:0000313" key="5">
    <source>
        <dbReference type="EMBL" id="ACO65777.1"/>
    </source>
</evidence>
<feature type="transmembrane region" description="Helical" evidence="3">
    <location>
        <begin position="6"/>
        <end position="28"/>
    </location>
</feature>
<sequence>MVSSQTEAIGVTAAAFTPLLGALGLFIWNKVWTGDAYTLNLVKCSVGSLGFVFMGLCTRGATWLGGADDVAVFWLIVSSFVGIVIGDNLWLHSLSVLGARRVILIDILKPFIALIFAHLLLFEGIGYATVLGMCITLAGVLTVALEREGDAKERTDGRGESPGGESPGTVELSDVAADDGSELLPADSPRSGRDDVTGVTAVTAASTTEAVASSALRDSRMRWGYVAAALNVAFDTWGTVLTKEHGVGLNTWEINVVRFGFAALALALGAVFRAYAQPRIHAAMRRRRENEPDFDDVEDGGRRRARGWHGVKPGGSNAFRLPDLTRSQWGQVLVGIMFTTFLAPGLGNFALFKVPSLAVFSTLMCVGPIYALPLGYLIKGEEVSARAVGGSVLAVVGVIPMFFWDHIIA</sequence>
<evidence type="ECO:0000256" key="3">
    <source>
        <dbReference type="SAM" id="Phobius"/>
    </source>
</evidence>
<organism evidence="5 6">
    <name type="scientific">Micromonas commoda (strain RCC299 / NOUM17 / CCMP2709)</name>
    <name type="common">Picoplanktonic green alga</name>
    <dbReference type="NCBI Taxonomy" id="296587"/>
    <lineage>
        <taxon>Eukaryota</taxon>
        <taxon>Viridiplantae</taxon>
        <taxon>Chlorophyta</taxon>
        <taxon>Mamiellophyceae</taxon>
        <taxon>Mamiellales</taxon>
        <taxon>Mamiellaceae</taxon>
        <taxon>Micromonas</taxon>
    </lineage>
</organism>
<accession>C1EBT2</accession>
<keyword evidence="6" id="KW-1185">Reference proteome</keyword>
<dbReference type="OMA" id="TLMCVGP"/>
<feature type="transmembrane region" description="Helical" evidence="3">
    <location>
        <begin position="357"/>
        <end position="378"/>
    </location>
</feature>
<dbReference type="Pfam" id="PF00892">
    <property type="entry name" value="EamA"/>
    <property type="match status" value="1"/>
</dbReference>
<dbReference type="GeneID" id="8246075"/>
<dbReference type="OrthoDB" id="195482at2759"/>
<dbReference type="RefSeq" id="XP_002504519.1">
    <property type="nucleotide sequence ID" value="XM_002504473.1"/>
</dbReference>
<proteinExistence type="inferred from homology"/>
<protein>
    <submittedName>
        <fullName evidence="5">Drug/Metabolite transporter superfamily</fullName>
    </submittedName>
</protein>
<feature type="domain" description="EamA" evidence="4">
    <location>
        <begin position="33"/>
        <end position="143"/>
    </location>
</feature>
<feature type="transmembrane region" description="Helical" evidence="3">
    <location>
        <begin position="385"/>
        <end position="404"/>
    </location>
</feature>
<dbReference type="InterPro" id="IPR037185">
    <property type="entry name" value="EmrE-like"/>
</dbReference>
<dbReference type="InterPro" id="IPR000620">
    <property type="entry name" value="EamA_dom"/>
</dbReference>
<keyword evidence="3" id="KW-0812">Transmembrane</keyword>
<dbReference type="AlphaFoldDB" id="C1EBT2"/>
<feature type="transmembrane region" description="Helical" evidence="3">
    <location>
        <begin position="71"/>
        <end position="90"/>
    </location>
</feature>
<feature type="transmembrane region" description="Helical" evidence="3">
    <location>
        <begin position="329"/>
        <end position="351"/>
    </location>
</feature>
<feature type="transmembrane region" description="Helical" evidence="3">
    <location>
        <begin position="223"/>
        <end position="241"/>
    </location>
</feature>
<dbReference type="eggNOG" id="ENOG502SEEB">
    <property type="taxonomic scope" value="Eukaryota"/>
</dbReference>
<feature type="transmembrane region" description="Helical" evidence="3">
    <location>
        <begin position="102"/>
        <end position="121"/>
    </location>
</feature>
<dbReference type="InParanoid" id="C1EBT2"/>
<comment type="similarity">
    <text evidence="1">Belongs to the drug/metabolite transporter (DMT) superfamily. Plant drug/metabolite exporter (P-DME) (TC 2.A.7.4) family.</text>
</comment>
<evidence type="ECO:0000256" key="2">
    <source>
        <dbReference type="SAM" id="MobiDB-lite"/>
    </source>
</evidence>
<dbReference type="EMBL" id="CP001329">
    <property type="protein sequence ID" value="ACO65777.1"/>
    <property type="molecule type" value="Genomic_DNA"/>
</dbReference>
<dbReference type="GO" id="GO:0016020">
    <property type="term" value="C:membrane"/>
    <property type="evidence" value="ECO:0007669"/>
    <property type="project" value="InterPro"/>
</dbReference>
<evidence type="ECO:0000313" key="6">
    <source>
        <dbReference type="Proteomes" id="UP000002009"/>
    </source>
</evidence>